<organism evidence="4 5">
    <name type="scientific">Pseudogemmobacter faecipullorum</name>
    <dbReference type="NCBI Taxonomy" id="2755041"/>
    <lineage>
        <taxon>Bacteria</taxon>
        <taxon>Pseudomonadati</taxon>
        <taxon>Pseudomonadota</taxon>
        <taxon>Alphaproteobacteria</taxon>
        <taxon>Rhodobacterales</taxon>
        <taxon>Paracoccaceae</taxon>
        <taxon>Pseudogemmobacter</taxon>
    </lineage>
</organism>
<feature type="domain" description="YutG/PgpA" evidence="3">
    <location>
        <begin position="4"/>
        <end position="156"/>
    </location>
</feature>
<evidence type="ECO:0000259" key="3">
    <source>
        <dbReference type="Pfam" id="PF04608"/>
    </source>
</evidence>
<dbReference type="Proteomes" id="UP001198571">
    <property type="component" value="Unassembled WGS sequence"/>
</dbReference>
<comment type="function">
    <text evidence="1">Lipid phosphatase which dephosphorylates phosphatidylglycerophosphate (PGP) to phosphatidylglycerol (PG).</text>
</comment>
<feature type="transmembrane region" description="Helical" evidence="2">
    <location>
        <begin position="40"/>
        <end position="61"/>
    </location>
</feature>
<name>A0ABS8CJZ2_9RHOB</name>
<dbReference type="EMBL" id="JACDXX010000005">
    <property type="protein sequence ID" value="MCB5409713.1"/>
    <property type="molecule type" value="Genomic_DNA"/>
</dbReference>
<accession>A0ABS8CJZ2</accession>
<keyword evidence="1" id="KW-0443">Lipid metabolism</keyword>
<evidence type="ECO:0000256" key="2">
    <source>
        <dbReference type="SAM" id="Phobius"/>
    </source>
</evidence>
<dbReference type="Pfam" id="PF04608">
    <property type="entry name" value="PgpA"/>
    <property type="match status" value="1"/>
</dbReference>
<comment type="caution">
    <text evidence="4">The sequence shown here is derived from an EMBL/GenBank/DDBJ whole genome shotgun (WGS) entry which is preliminary data.</text>
</comment>
<dbReference type="CDD" id="cd06971">
    <property type="entry name" value="PgpA"/>
    <property type="match status" value="1"/>
</dbReference>
<keyword evidence="1 2" id="KW-0812">Transmembrane</keyword>
<keyword evidence="1" id="KW-0442">Lipid degradation</keyword>
<keyword evidence="1" id="KW-1208">Phospholipid metabolism</keyword>
<keyword evidence="1" id="KW-0460">Magnesium</keyword>
<sequence length="169" mass="18178">MARLIATFGYIGHLRPASGTWASLAAVLIGLAVFQTGHGWLIPVMALLATLTGFWAVPLYLGADRSADPSEVVIDEVAGQWIAMSFTAIPLWNHGLEMGLISGAWPGWVAPFLLFRLYDITKPGLVGWADRRHDPVGVMLDDIIAGIFAGLTAMVLAGLYHGVLQPWLS</sequence>
<feature type="transmembrane region" description="Helical" evidence="2">
    <location>
        <begin position="12"/>
        <end position="34"/>
    </location>
</feature>
<keyword evidence="5" id="KW-1185">Reference proteome</keyword>
<keyword evidence="1" id="KW-0997">Cell inner membrane</keyword>
<gene>
    <name evidence="4" type="ORF">H0485_06830</name>
</gene>
<keyword evidence="1" id="KW-1003">Cell membrane</keyword>
<dbReference type="InterPro" id="IPR026037">
    <property type="entry name" value="PgpA"/>
</dbReference>
<dbReference type="InterPro" id="IPR036681">
    <property type="entry name" value="PgpA-like_sf"/>
</dbReference>
<keyword evidence="2" id="KW-1133">Transmembrane helix</keyword>
<dbReference type="PANTHER" id="PTHR36305:SF1">
    <property type="entry name" value="PHOSPHATIDYLGLYCEROPHOSPHATASE A"/>
    <property type="match status" value="1"/>
</dbReference>
<comment type="subcellular location">
    <subcellularLocation>
        <location evidence="1">Cell inner membrane</location>
        <topology evidence="1">Multi-pass membrane protein</topology>
    </subcellularLocation>
</comment>
<evidence type="ECO:0000256" key="1">
    <source>
        <dbReference type="PIRNR" id="PIRNR006162"/>
    </source>
</evidence>
<keyword evidence="1" id="KW-0479">Metal-binding</keyword>
<comment type="catalytic activity">
    <reaction evidence="1">
        <text>a 1,2-diacyl-sn-glycero-3-phospho-(1'-sn-glycero-3'-phosphate) + H2O = a 1,2-diacyl-sn-glycero-3-phospho-(1'-sn-glycerol) + phosphate</text>
        <dbReference type="Rhea" id="RHEA:33751"/>
        <dbReference type="ChEBI" id="CHEBI:15377"/>
        <dbReference type="ChEBI" id="CHEBI:43474"/>
        <dbReference type="ChEBI" id="CHEBI:60110"/>
        <dbReference type="ChEBI" id="CHEBI:64716"/>
        <dbReference type="EC" id="3.1.3.27"/>
    </reaction>
</comment>
<keyword evidence="1" id="KW-0595">Phospholipid degradation</keyword>
<comment type="pathway">
    <text evidence="1">Phospholipid metabolism; phosphatidylglycerol biosynthesis; phosphatidylglycerol from CDP-diacylglycerol: step 2/2.</text>
</comment>
<keyword evidence="1 2" id="KW-0472">Membrane</keyword>
<keyword evidence="1" id="KW-0378">Hydrolase</keyword>
<dbReference type="PANTHER" id="PTHR36305">
    <property type="entry name" value="PHOSPHATIDYLGLYCEROPHOSPHATASE A"/>
    <property type="match status" value="1"/>
</dbReference>
<dbReference type="PIRSF" id="PIRSF006162">
    <property type="entry name" value="PgpA"/>
    <property type="match status" value="1"/>
</dbReference>
<dbReference type="SUPFAM" id="SSF101307">
    <property type="entry name" value="YutG-like"/>
    <property type="match status" value="1"/>
</dbReference>
<reference evidence="4 5" key="1">
    <citation type="submission" date="2020-07" db="EMBL/GenBank/DDBJ databases">
        <title>Pseudogemmobacter sp. nov., isolated from poultry manure in Taiwan.</title>
        <authorList>
            <person name="Lin S.-Y."/>
            <person name="Tang Y.-S."/>
            <person name="Young C.-C."/>
        </authorList>
    </citation>
    <scope>NUCLEOTIDE SEQUENCE [LARGE SCALE GENOMIC DNA]</scope>
    <source>
        <strain evidence="4 5">CC-YST710</strain>
    </source>
</reference>
<evidence type="ECO:0000313" key="4">
    <source>
        <dbReference type="EMBL" id="MCB5409713.1"/>
    </source>
</evidence>
<dbReference type="EC" id="3.1.3.27" evidence="1"/>
<dbReference type="InterPro" id="IPR007686">
    <property type="entry name" value="YutG/PgpA"/>
</dbReference>
<evidence type="ECO:0000313" key="5">
    <source>
        <dbReference type="Proteomes" id="UP001198571"/>
    </source>
</evidence>
<protein>
    <recommendedName>
        <fullName evidence="1">Phosphatidylglycerophosphatase A</fullName>
        <ecNumber evidence="1">3.1.3.27</ecNumber>
    </recommendedName>
    <alternativeName>
        <fullName evidence="1">Phosphatidylglycerolphosphate phosphatase A</fullName>
    </alternativeName>
</protein>
<feature type="transmembrane region" description="Helical" evidence="2">
    <location>
        <begin position="139"/>
        <end position="160"/>
    </location>
</feature>
<proteinExistence type="predicted"/>
<comment type="cofactor">
    <cofactor evidence="1">
        <name>Mg(2+)</name>
        <dbReference type="ChEBI" id="CHEBI:18420"/>
    </cofactor>
</comment>